<dbReference type="RefSeq" id="WP_253333913.1">
    <property type="nucleotide sequence ID" value="NZ_JAMYXC010000238.1"/>
</dbReference>
<comment type="caution">
    <text evidence="2">The sequence shown here is derived from an EMBL/GenBank/DDBJ whole genome shotgun (WGS) entry which is preliminary data.</text>
</comment>
<dbReference type="Proteomes" id="UP001139477">
    <property type="component" value="Unassembled WGS sequence"/>
</dbReference>
<evidence type="ECO:0000256" key="1">
    <source>
        <dbReference type="SAM" id="Phobius"/>
    </source>
</evidence>
<dbReference type="EMBL" id="JAMYXC010000238">
    <property type="protein sequence ID" value="MCP1169888.1"/>
    <property type="molecule type" value="Genomic_DNA"/>
</dbReference>
<keyword evidence="1" id="KW-1133">Transmembrane helix</keyword>
<evidence type="ECO:0000313" key="3">
    <source>
        <dbReference type="Proteomes" id="UP001139477"/>
    </source>
</evidence>
<sequence length="128" mass="13707">MEGMTAAFGLVILLAAMNLAGYATMAHDKRRARRGLRRWPERLLLGLAFWGGSLGTLLAQRRLRHKTRKQPFARRLGLILALHALLALAIPLALAAAPVATAAQVMETLCGPGSLGPGPGQPKIDRDP</sequence>
<organism evidence="2 3">
    <name type="scientific">Limimaricola litoreus</name>
    <dbReference type="NCBI Taxonomy" id="2955316"/>
    <lineage>
        <taxon>Bacteria</taxon>
        <taxon>Pseudomonadati</taxon>
        <taxon>Pseudomonadota</taxon>
        <taxon>Alphaproteobacteria</taxon>
        <taxon>Rhodobacterales</taxon>
        <taxon>Paracoccaceae</taxon>
        <taxon>Limimaricola</taxon>
    </lineage>
</organism>
<dbReference type="InterPro" id="IPR010718">
    <property type="entry name" value="DUF1294"/>
</dbReference>
<protein>
    <submittedName>
        <fullName evidence="2">DUF1294 domain-containing protein</fullName>
    </submittedName>
</protein>
<dbReference type="Pfam" id="PF06961">
    <property type="entry name" value="DUF1294"/>
    <property type="match status" value="1"/>
</dbReference>
<name>A0A9X2JPR1_9RHOB</name>
<accession>A0A9X2JPR1</accession>
<evidence type="ECO:0000313" key="2">
    <source>
        <dbReference type="EMBL" id="MCP1169888.1"/>
    </source>
</evidence>
<proteinExistence type="predicted"/>
<gene>
    <name evidence="2" type="ORF">NHG85_15365</name>
</gene>
<keyword evidence="3" id="KW-1185">Reference proteome</keyword>
<reference evidence="2" key="1">
    <citation type="submission" date="2022-06" db="EMBL/GenBank/DDBJ databases">
        <title>Limimaricola sediminis sp. nov., isolated from an intertidal sediment.</title>
        <authorList>
            <person name="Shao X."/>
        </authorList>
    </citation>
    <scope>NUCLEOTIDE SEQUENCE</scope>
    <source>
        <strain evidence="2">ASW11-118</strain>
    </source>
</reference>
<feature type="transmembrane region" description="Helical" evidence="1">
    <location>
        <begin position="80"/>
        <end position="100"/>
    </location>
</feature>
<keyword evidence="1" id="KW-0812">Transmembrane</keyword>
<keyword evidence="1" id="KW-0472">Membrane</keyword>
<dbReference type="AlphaFoldDB" id="A0A9X2JPR1"/>